<evidence type="ECO:0000313" key="1">
    <source>
        <dbReference type="EMBL" id="MBD7895160.1"/>
    </source>
</evidence>
<evidence type="ECO:0000313" key="2">
    <source>
        <dbReference type="Proteomes" id="UP000616837"/>
    </source>
</evidence>
<sequence>MKVKIIHQYRDRPIDLSINDFIKDKEVIDIKYSMCAYGEDSFDSALVIYKDSDN</sequence>
<dbReference type="RefSeq" id="WP_191684498.1">
    <property type="nucleotide sequence ID" value="NZ_JACSQW010000012.1"/>
</dbReference>
<dbReference type="EMBL" id="JACSQW010000012">
    <property type="protein sequence ID" value="MBD7895160.1"/>
    <property type="molecule type" value="Genomic_DNA"/>
</dbReference>
<proteinExistence type="predicted"/>
<gene>
    <name evidence="1" type="ORF">H9564_05490</name>
</gene>
<comment type="caution">
    <text evidence="1">The sequence shown here is derived from an EMBL/GenBank/DDBJ whole genome shotgun (WGS) entry which is preliminary data.</text>
</comment>
<organism evidence="1 2">
    <name type="scientific">Limosilactobacillus avistercoris</name>
    <dbReference type="NCBI Taxonomy" id="2762243"/>
    <lineage>
        <taxon>Bacteria</taxon>
        <taxon>Bacillati</taxon>
        <taxon>Bacillota</taxon>
        <taxon>Bacilli</taxon>
        <taxon>Lactobacillales</taxon>
        <taxon>Lactobacillaceae</taxon>
        <taxon>Limosilactobacillus</taxon>
    </lineage>
</organism>
<accession>A0ABR8PCY8</accession>
<dbReference type="Proteomes" id="UP000616837">
    <property type="component" value="Unassembled WGS sequence"/>
</dbReference>
<dbReference type="InterPro" id="IPR020296">
    <property type="entry name" value="Spore_Cse60"/>
</dbReference>
<protein>
    <submittedName>
        <fullName evidence="1">Sporulation protein Cse60</fullName>
    </submittedName>
</protein>
<dbReference type="Pfam" id="PF10957">
    <property type="entry name" value="Spore_Cse60"/>
    <property type="match status" value="1"/>
</dbReference>
<name>A0ABR8PCY8_9LACO</name>
<keyword evidence="2" id="KW-1185">Reference proteome</keyword>
<reference evidence="1 2" key="1">
    <citation type="submission" date="2020-08" db="EMBL/GenBank/DDBJ databases">
        <title>A Genomic Blueprint of the Chicken Gut Microbiome.</title>
        <authorList>
            <person name="Gilroy R."/>
            <person name="Ravi A."/>
            <person name="Getino M."/>
            <person name="Pursley I."/>
            <person name="Horton D.L."/>
            <person name="Alikhan N.-F."/>
            <person name="Baker D."/>
            <person name="Gharbi K."/>
            <person name="Hall N."/>
            <person name="Watson M."/>
            <person name="Adriaenssens E.M."/>
            <person name="Foster-Nyarko E."/>
            <person name="Jarju S."/>
            <person name="Secka A."/>
            <person name="Antonio M."/>
            <person name="Oren A."/>
            <person name="Chaudhuri R."/>
            <person name="La Ragione R.M."/>
            <person name="Hildebrand F."/>
            <person name="Pallen M.J."/>
        </authorList>
    </citation>
    <scope>NUCLEOTIDE SEQUENCE [LARGE SCALE GENOMIC DNA]</scope>
    <source>
        <strain evidence="1 2">Sa3CUN2</strain>
    </source>
</reference>